<evidence type="ECO:0000313" key="4">
    <source>
        <dbReference type="EMBL" id="SCU76482.1"/>
    </source>
</evidence>
<protein>
    <submittedName>
        <fullName evidence="4">Transposase</fullName>
    </submittedName>
</protein>
<evidence type="ECO:0000256" key="1">
    <source>
        <dbReference type="SAM" id="Coils"/>
    </source>
</evidence>
<dbReference type="Pfam" id="PF02371">
    <property type="entry name" value="Transposase_20"/>
    <property type="match status" value="1"/>
</dbReference>
<dbReference type="AlphaFoldDB" id="A0A1K0JBH6"/>
<dbReference type="InterPro" id="IPR047650">
    <property type="entry name" value="Transpos_IS110"/>
</dbReference>
<dbReference type="GO" id="GO:0004803">
    <property type="term" value="F:transposase activity"/>
    <property type="evidence" value="ECO:0007669"/>
    <property type="project" value="InterPro"/>
</dbReference>
<dbReference type="InterPro" id="IPR002525">
    <property type="entry name" value="Transp_IS110-like_N"/>
</dbReference>
<gene>
    <name evidence="4" type="ORF">CNECB9_3190001</name>
</gene>
<feature type="domain" description="Transposase IS116/IS110/IS902 C-terminal" evidence="3">
    <location>
        <begin position="212"/>
        <end position="290"/>
    </location>
</feature>
<dbReference type="PANTHER" id="PTHR33055">
    <property type="entry name" value="TRANSPOSASE FOR INSERTION SEQUENCE ELEMENT IS1111A"/>
    <property type="match status" value="1"/>
</dbReference>
<dbReference type="GO" id="GO:0003677">
    <property type="term" value="F:DNA binding"/>
    <property type="evidence" value="ECO:0007669"/>
    <property type="project" value="InterPro"/>
</dbReference>
<dbReference type="RefSeq" id="WP_340525976.1">
    <property type="nucleotide sequence ID" value="NZ_FMSH01000245.1"/>
</dbReference>
<feature type="domain" description="Transposase IS110-like N-terminal" evidence="2">
    <location>
        <begin position="7"/>
        <end position="146"/>
    </location>
</feature>
<dbReference type="EMBL" id="FMSH01000245">
    <property type="protein sequence ID" value="SCU76482.1"/>
    <property type="molecule type" value="Genomic_DNA"/>
</dbReference>
<dbReference type="GO" id="GO:0006313">
    <property type="term" value="P:DNA transposition"/>
    <property type="evidence" value="ECO:0007669"/>
    <property type="project" value="InterPro"/>
</dbReference>
<keyword evidence="1" id="KW-0175">Coiled coil</keyword>
<dbReference type="Pfam" id="PF01548">
    <property type="entry name" value="DEDD_Tnp_IS110"/>
    <property type="match status" value="1"/>
</dbReference>
<feature type="coiled-coil region" evidence="1">
    <location>
        <begin position="180"/>
        <end position="207"/>
    </location>
</feature>
<evidence type="ECO:0000259" key="3">
    <source>
        <dbReference type="Pfam" id="PF02371"/>
    </source>
</evidence>
<sequence>MNAMTYGLDIAKTVFQMYWIDPMTGKAQNRRFSRAALIEFLSNCQQGQIALEACGGAHWWARKIQSLGHEVVLLNPSYVRAFVRTNKNDAADARAIWTAARQPDMPVVSVKTEAQQAVLSLHRIRDGLVNTRTRQSNQMRGLLGEYGLHFRKGRLAFRAELRERWAEVARVVPPLLMRALERQVHALRELDEQIQLVERDLQEWLRSDPAAQIVDKIPGVGPITATALVATMGSAQAFRSGRAFAASLGLVPAQTGTGGNVRLGHISKRGDAYVRRQLVNAGRTMLTRTKHPPAWALPMLQRRPKNVVVVALANKIARTAWALLAHGHQYDPGHVSVRPA</sequence>
<dbReference type="PANTHER" id="PTHR33055:SF3">
    <property type="entry name" value="PUTATIVE TRANSPOSASE FOR IS117-RELATED"/>
    <property type="match status" value="1"/>
</dbReference>
<dbReference type="InterPro" id="IPR003346">
    <property type="entry name" value="Transposase_20"/>
</dbReference>
<name>A0A1K0JBH6_CUPNE</name>
<proteinExistence type="predicted"/>
<evidence type="ECO:0000259" key="2">
    <source>
        <dbReference type="Pfam" id="PF01548"/>
    </source>
</evidence>
<organism evidence="4">
    <name type="scientific">Cupriavidus necator</name>
    <name type="common">Alcaligenes eutrophus</name>
    <name type="synonym">Ralstonia eutropha</name>
    <dbReference type="NCBI Taxonomy" id="106590"/>
    <lineage>
        <taxon>Bacteria</taxon>
        <taxon>Pseudomonadati</taxon>
        <taxon>Pseudomonadota</taxon>
        <taxon>Betaproteobacteria</taxon>
        <taxon>Burkholderiales</taxon>
        <taxon>Burkholderiaceae</taxon>
        <taxon>Cupriavidus</taxon>
    </lineage>
</organism>
<accession>A0A1K0JBH6</accession>
<reference evidence="4" key="1">
    <citation type="submission" date="2016-09" db="EMBL/GenBank/DDBJ databases">
        <authorList>
            <person name="Capua I."/>
            <person name="De Benedictis P."/>
            <person name="Joannis T."/>
            <person name="Lombin L.H."/>
            <person name="Cattoli G."/>
        </authorList>
    </citation>
    <scope>NUCLEOTIDE SEQUENCE</scope>
    <source>
        <strain evidence="4">B9</strain>
    </source>
</reference>
<dbReference type="NCBIfam" id="NF033542">
    <property type="entry name" value="transpos_IS110"/>
    <property type="match status" value="1"/>
</dbReference>